<proteinExistence type="predicted"/>
<accession>A0A914RJV3</accession>
<dbReference type="AlphaFoldDB" id="A0A914RJV3"/>
<keyword evidence="1" id="KW-1185">Reference proteome</keyword>
<sequence>MSNGSWGTHRSEGDEWMGRRLITQGEGIASSQSKKHSRYMNPKFVASEHAHTVILDR</sequence>
<name>A0A914RJV3_PAREQ</name>
<dbReference type="WBParaSite" id="PEQ_0000656601-mRNA-1">
    <property type="protein sequence ID" value="PEQ_0000656601-mRNA-1"/>
    <property type="gene ID" value="PEQ_0000656601"/>
</dbReference>
<protein>
    <submittedName>
        <fullName evidence="2">Uncharacterized protein</fullName>
    </submittedName>
</protein>
<evidence type="ECO:0000313" key="2">
    <source>
        <dbReference type="WBParaSite" id="PEQ_0000656601-mRNA-1"/>
    </source>
</evidence>
<dbReference type="Proteomes" id="UP000887564">
    <property type="component" value="Unplaced"/>
</dbReference>
<evidence type="ECO:0000313" key="1">
    <source>
        <dbReference type="Proteomes" id="UP000887564"/>
    </source>
</evidence>
<reference evidence="2" key="1">
    <citation type="submission" date="2022-11" db="UniProtKB">
        <authorList>
            <consortium name="WormBaseParasite"/>
        </authorList>
    </citation>
    <scope>IDENTIFICATION</scope>
</reference>
<organism evidence="1 2">
    <name type="scientific">Parascaris equorum</name>
    <name type="common">Equine roundworm</name>
    <dbReference type="NCBI Taxonomy" id="6256"/>
    <lineage>
        <taxon>Eukaryota</taxon>
        <taxon>Metazoa</taxon>
        <taxon>Ecdysozoa</taxon>
        <taxon>Nematoda</taxon>
        <taxon>Chromadorea</taxon>
        <taxon>Rhabditida</taxon>
        <taxon>Spirurina</taxon>
        <taxon>Ascaridomorpha</taxon>
        <taxon>Ascaridoidea</taxon>
        <taxon>Ascarididae</taxon>
        <taxon>Parascaris</taxon>
    </lineage>
</organism>